<sequence>MTLRYLTVVIGLSASLAQADTKTEFEAVAYRSVPYGKYFYENQLIKGGPAVADSFYYLRTLAIDPVTVVADTEFRGACFIWGFVPSEGGLTPLQTSVGKEATNFSIRNQNRCMGYAWEEADRAYLVLLAQHGGQRIGQLHRFPSDLLFSVEDLQLNGNRWQLDARAVGTTLYANHETSTTFERLGLYGDLANGDSMRAIEVVDDNWLLHVYWGEGWHQRFEICIPETSDSRFKELTAGTQEMLSGINEENLKRILVPAAVSNNAGQHPLPYILCK</sequence>
<accession>A0A4U6R0U9</accession>
<dbReference type="AlphaFoldDB" id="A0A4U6R0U9"/>
<evidence type="ECO:0000256" key="1">
    <source>
        <dbReference type="SAM" id="SignalP"/>
    </source>
</evidence>
<dbReference type="Proteomes" id="UP000308488">
    <property type="component" value="Unassembled WGS sequence"/>
</dbReference>
<dbReference type="EMBL" id="SZYH01000001">
    <property type="protein sequence ID" value="TKV66979.1"/>
    <property type="molecule type" value="Genomic_DNA"/>
</dbReference>
<keyword evidence="3" id="KW-1185">Reference proteome</keyword>
<name>A0A4U6R0U9_9GAMM</name>
<reference evidence="2 3" key="1">
    <citation type="submission" date="2019-05" db="EMBL/GenBank/DDBJ databases">
        <title>Marinobacter panjinensis sp. nov., a moderately halophilic bacterium isolated from sea tidal flat environment.</title>
        <authorList>
            <person name="Yang W."/>
            <person name="An M."/>
            <person name="He W."/>
            <person name="Luo X."/>
            <person name="Zhu L."/>
            <person name="Chen G."/>
            <person name="Zhang Y."/>
            <person name="Wang Y."/>
        </authorList>
    </citation>
    <scope>NUCLEOTIDE SEQUENCE [LARGE SCALE GENOMIC DNA]</scope>
    <source>
        <strain evidence="2 3">PJ-16</strain>
    </source>
</reference>
<comment type="caution">
    <text evidence="2">The sequence shown here is derived from an EMBL/GenBank/DDBJ whole genome shotgun (WGS) entry which is preliminary data.</text>
</comment>
<keyword evidence="1" id="KW-0732">Signal</keyword>
<organism evidence="2 3">
    <name type="scientific">Marinobacter panjinensis</name>
    <dbReference type="NCBI Taxonomy" id="2576384"/>
    <lineage>
        <taxon>Bacteria</taxon>
        <taxon>Pseudomonadati</taxon>
        <taxon>Pseudomonadota</taxon>
        <taxon>Gammaproteobacteria</taxon>
        <taxon>Pseudomonadales</taxon>
        <taxon>Marinobacteraceae</taxon>
        <taxon>Marinobacter</taxon>
    </lineage>
</organism>
<protein>
    <submittedName>
        <fullName evidence="2">Uncharacterized protein</fullName>
    </submittedName>
</protein>
<feature type="chain" id="PRO_5020303540" evidence="1">
    <location>
        <begin position="20"/>
        <end position="275"/>
    </location>
</feature>
<proteinExistence type="predicted"/>
<evidence type="ECO:0000313" key="3">
    <source>
        <dbReference type="Proteomes" id="UP000308488"/>
    </source>
</evidence>
<dbReference type="RefSeq" id="WP_137434400.1">
    <property type="nucleotide sequence ID" value="NZ_SZYH01000001.1"/>
</dbReference>
<feature type="signal peptide" evidence="1">
    <location>
        <begin position="1"/>
        <end position="19"/>
    </location>
</feature>
<evidence type="ECO:0000313" key="2">
    <source>
        <dbReference type="EMBL" id="TKV66979.1"/>
    </source>
</evidence>
<gene>
    <name evidence="2" type="ORF">FDP08_02190</name>
</gene>